<dbReference type="KEGG" id="rpla:A4Z71_03260"/>
<sequence length="425" mass="45694">MRLILGVATLAYFAAVVNRSSMGVASLDAAERFQVSAADLSLLTVVQLATYALFQIPVGLVLDRVGSKFTISLGVAAIGLGQLLVGYTDMLFLALVGRIAVGFGDAFVFISMLRLVNGWIHGPKATKIQQLLTNLGQLGQIFSAIPFVGLLHNIGWNAAFWVIGFFSLAVSLVVITLIQDPVNHERPETIRHAFAGLRQSVRQPVVRMAFWVHYSLQSAASVFILLWGYPYLVVGQRVDPALASLLLGSFVIAGFLTGPIVAQLCTRFPLRRSNLVFAFGGFAIFAWALVLSFPAPAPIWVVILLVIALAMAGPASMIAFDLTRSSVDFSKLGSANGFVNIGGFLATFCMMYASGLVVDLYTGGSRFGLGINPEAFRLAMLVPLVNLLFGLSMVALERRKSRAVLAAQGIRVSPLLSAAKNKLWK</sequence>
<dbReference type="EMBL" id="CP015208">
    <property type="protein sequence ID" value="AOY56009.1"/>
    <property type="molecule type" value="Genomic_DNA"/>
</dbReference>
<feature type="transmembrane region" description="Helical" evidence="8">
    <location>
        <begin position="69"/>
        <end position="85"/>
    </location>
</feature>
<dbReference type="InterPro" id="IPR020846">
    <property type="entry name" value="MFS_dom"/>
</dbReference>
<evidence type="ECO:0000256" key="7">
    <source>
        <dbReference type="ARBA" id="ARBA00023136"/>
    </source>
</evidence>
<dbReference type="PANTHER" id="PTHR43271">
    <property type="entry name" value="BLL2771 PROTEIN"/>
    <property type="match status" value="1"/>
</dbReference>
<evidence type="ECO:0000313" key="10">
    <source>
        <dbReference type="EMBL" id="AOY56009.1"/>
    </source>
</evidence>
<evidence type="ECO:0000256" key="8">
    <source>
        <dbReference type="SAM" id="Phobius"/>
    </source>
</evidence>
<proteinExistence type="inferred from homology"/>
<feature type="transmembrane region" description="Helical" evidence="8">
    <location>
        <begin position="91"/>
        <end position="110"/>
    </location>
</feature>
<evidence type="ECO:0000256" key="6">
    <source>
        <dbReference type="ARBA" id="ARBA00022989"/>
    </source>
</evidence>
<protein>
    <recommendedName>
        <fullName evidence="9">Major facilitator superfamily (MFS) profile domain-containing protein</fullName>
    </recommendedName>
</protein>
<evidence type="ECO:0000259" key="9">
    <source>
        <dbReference type="PROSITE" id="PS50850"/>
    </source>
</evidence>
<reference evidence="10 11" key="1">
    <citation type="journal article" date="2016" name="Biochim. Biophys. Acta">
        <title>Photochemical characterization of actinorhodopsin and its functional existence in the natural host.</title>
        <authorList>
            <person name="Nakamura S."/>
            <person name="Kikukawa T."/>
            <person name="Tamogami J."/>
            <person name="Kamiya M."/>
            <person name="Aizawa T."/>
            <person name="Hahn M.W."/>
            <person name="Ihara K."/>
            <person name="Kamo N."/>
            <person name="Demura M."/>
        </authorList>
    </citation>
    <scope>NUCLEOTIDE SEQUENCE [LARGE SCALE GENOMIC DNA]</scope>
    <source>
        <strain evidence="10 11">MWH-Dar1</strain>
    </source>
</reference>
<dbReference type="AlphaFoldDB" id="A0A1D9DYY1"/>
<evidence type="ECO:0000256" key="3">
    <source>
        <dbReference type="ARBA" id="ARBA00022448"/>
    </source>
</evidence>
<comment type="subcellular location">
    <subcellularLocation>
        <location evidence="1">Cell membrane</location>
        <topology evidence="1">Multi-pass membrane protein</topology>
    </subcellularLocation>
</comment>
<keyword evidence="3" id="KW-0813">Transport</keyword>
<keyword evidence="5 8" id="KW-0812">Transmembrane</keyword>
<feature type="transmembrane region" description="Helical" evidence="8">
    <location>
        <begin position="158"/>
        <end position="178"/>
    </location>
</feature>
<feature type="domain" description="Major facilitator superfamily (MFS) profile" evidence="9">
    <location>
        <begin position="4"/>
        <end position="398"/>
    </location>
</feature>
<feature type="transmembrane region" description="Helical" evidence="8">
    <location>
        <begin position="208"/>
        <end position="229"/>
    </location>
</feature>
<organism evidence="10 11">
    <name type="scientific">Candidatus Rhodoluna planktonica</name>
    <dbReference type="NCBI Taxonomy" id="535712"/>
    <lineage>
        <taxon>Bacteria</taxon>
        <taxon>Bacillati</taxon>
        <taxon>Actinomycetota</taxon>
        <taxon>Actinomycetes</taxon>
        <taxon>Micrococcales</taxon>
        <taxon>Microbacteriaceae</taxon>
        <taxon>Luna cluster</taxon>
        <taxon>Luna-1 subcluster</taxon>
        <taxon>Rhodoluna</taxon>
    </lineage>
</organism>
<feature type="transmembrane region" description="Helical" evidence="8">
    <location>
        <begin position="375"/>
        <end position="396"/>
    </location>
</feature>
<dbReference type="SUPFAM" id="SSF103473">
    <property type="entry name" value="MFS general substrate transporter"/>
    <property type="match status" value="1"/>
</dbReference>
<dbReference type="InterPro" id="IPR011701">
    <property type="entry name" value="MFS"/>
</dbReference>
<dbReference type="STRING" id="535712.A4Z71_03260"/>
<feature type="transmembrane region" description="Helical" evidence="8">
    <location>
        <begin position="43"/>
        <end position="62"/>
    </location>
</feature>
<keyword evidence="7 8" id="KW-0472">Membrane</keyword>
<dbReference type="RefSeq" id="WP_084028401.1">
    <property type="nucleotide sequence ID" value="NZ_CP015208.1"/>
</dbReference>
<comment type="similarity">
    <text evidence="2">Belongs to the major facilitator superfamily.</text>
</comment>
<feature type="transmembrane region" description="Helical" evidence="8">
    <location>
        <begin position="274"/>
        <end position="293"/>
    </location>
</feature>
<evidence type="ECO:0000313" key="11">
    <source>
        <dbReference type="Proteomes" id="UP000243784"/>
    </source>
</evidence>
<dbReference type="Gene3D" id="1.20.1250.20">
    <property type="entry name" value="MFS general substrate transporter like domains"/>
    <property type="match status" value="2"/>
</dbReference>
<dbReference type="GO" id="GO:0005886">
    <property type="term" value="C:plasma membrane"/>
    <property type="evidence" value="ECO:0007669"/>
    <property type="project" value="UniProtKB-SubCell"/>
</dbReference>
<dbReference type="GO" id="GO:0022857">
    <property type="term" value="F:transmembrane transporter activity"/>
    <property type="evidence" value="ECO:0007669"/>
    <property type="project" value="InterPro"/>
</dbReference>
<evidence type="ECO:0000256" key="5">
    <source>
        <dbReference type="ARBA" id="ARBA00022692"/>
    </source>
</evidence>
<dbReference type="Pfam" id="PF07690">
    <property type="entry name" value="MFS_1"/>
    <property type="match status" value="1"/>
</dbReference>
<dbReference type="PANTHER" id="PTHR43271:SF2">
    <property type="entry name" value="BLL2771 PROTEIN"/>
    <property type="match status" value="1"/>
</dbReference>
<dbReference type="Proteomes" id="UP000243784">
    <property type="component" value="Chromosome"/>
</dbReference>
<dbReference type="InterPro" id="IPR036259">
    <property type="entry name" value="MFS_trans_sf"/>
</dbReference>
<accession>A0A1D9DYY1</accession>
<feature type="transmembrane region" description="Helical" evidence="8">
    <location>
        <begin position="241"/>
        <end position="262"/>
    </location>
</feature>
<gene>
    <name evidence="10" type="ORF">A4Z71_03260</name>
</gene>
<evidence type="ECO:0000256" key="1">
    <source>
        <dbReference type="ARBA" id="ARBA00004651"/>
    </source>
</evidence>
<evidence type="ECO:0000256" key="2">
    <source>
        <dbReference type="ARBA" id="ARBA00008335"/>
    </source>
</evidence>
<keyword evidence="6 8" id="KW-1133">Transmembrane helix</keyword>
<name>A0A1D9DYY1_9MICO</name>
<feature type="transmembrane region" description="Helical" evidence="8">
    <location>
        <begin position="332"/>
        <end position="355"/>
    </location>
</feature>
<dbReference type="PROSITE" id="PS50850">
    <property type="entry name" value="MFS"/>
    <property type="match status" value="1"/>
</dbReference>
<keyword evidence="4" id="KW-1003">Cell membrane</keyword>
<feature type="transmembrane region" description="Helical" evidence="8">
    <location>
        <begin position="299"/>
        <end position="320"/>
    </location>
</feature>
<feature type="transmembrane region" description="Helical" evidence="8">
    <location>
        <begin position="131"/>
        <end position="152"/>
    </location>
</feature>
<keyword evidence="11" id="KW-1185">Reference proteome</keyword>
<evidence type="ECO:0000256" key="4">
    <source>
        <dbReference type="ARBA" id="ARBA00022475"/>
    </source>
</evidence>